<protein>
    <submittedName>
        <fullName evidence="4">SDR family oxidoreductase</fullName>
    </submittedName>
</protein>
<evidence type="ECO:0000313" key="4">
    <source>
        <dbReference type="EMBL" id="QBI21867.1"/>
    </source>
</evidence>
<dbReference type="AlphaFoldDB" id="A0A411YL03"/>
<keyword evidence="2" id="KW-0560">Oxidoreductase</keyword>
<dbReference type="Gene3D" id="3.40.50.720">
    <property type="entry name" value="NAD(P)-binding Rossmann-like Domain"/>
    <property type="match status" value="1"/>
</dbReference>
<comment type="similarity">
    <text evidence="1">Belongs to the short-chain dehydrogenases/reductases (SDR) family.</text>
</comment>
<dbReference type="InterPro" id="IPR020904">
    <property type="entry name" value="Sc_DH/Rdtase_CS"/>
</dbReference>
<evidence type="ECO:0000256" key="2">
    <source>
        <dbReference type="ARBA" id="ARBA00023002"/>
    </source>
</evidence>
<dbReference type="EMBL" id="CP036402">
    <property type="protein sequence ID" value="QBI21867.1"/>
    <property type="molecule type" value="Genomic_DNA"/>
</dbReference>
<dbReference type="SUPFAM" id="SSF51735">
    <property type="entry name" value="NAD(P)-binding Rossmann-fold domains"/>
    <property type="match status" value="1"/>
</dbReference>
<keyword evidence="5" id="KW-1185">Reference proteome</keyword>
<dbReference type="PRINTS" id="PR00080">
    <property type="entry name" value="SDRFAMILY"/>
</dbReference>
<reference evidence="4 5" key="1">
    <citation type="submission" date="2019-01" db="EMBL/GenBank/DDBJ databases">
        <title>Egibacter rhizosphaerae EGI 80759T.</title>
        <authorList>
            <person name="Chen D.-D."/>
            <person name="Tian Y."/>
            <person name="Jiao J.-Y."/>
            <person name="Zhang X.-T."/>
            <person name="Zhang Y.-G."/>
            <person name="Zhang Y."/>
            <person name="Xiao M."/>
            <person name="Shu W.-S."/>
            <person name="Li W.-J."/>
        </authorList>
    </citation>
    <scope>NUCLEOTIDE SEQUENCE [LARGE SCALE GENOMIC DNA]</scope>
    <source>
        <strain evidence="4 5">EGI 80759</strain>
    </source>
</reference>
<organism evidence="4 5">
    <name type="scientific">Egibacter rhizosphaerae</name>
    <dbReference type="NCBI Taxonomy" id="1670831"/>
    <lineage>
        <taxon>Bacteria</taxon>
        <taxon>Bacillati</taxon>
        <taxon>Actinomycetota</taxon>
        <taxon>Nitriliruptoria</taxon>
        <taxon>Egibacterales</taxon>
        <taxon>Egibacteraceae</taxon>
        <taxon>Egibacter</taxon>
    </lineage>
</organism>
<name>A0A411YL03_9ACTN</name>
<dbReference type="OrthoDB" id="286404at2"/>
<dbReference type="PRINTS" id="PR00081">
    <property type="entry name" value="GDHRDH"/>
</dbReference>
<dbReference type="Pfam" id="PF13561">
    <property type="entry name" value="adh_short_C2"/>
    <property type="match status" value="1"/>
</dbReference>
<dbReference type="PANTHER" id="PTHR42760">
    <property type="entry name" value="SHORT-CHAIN DEHYDROGENASES/REDUCTASES FAMILY MEMBER"/>
    <property type="match status" value="1"/>
</dbReference>
<evidence type="ECO:0000313" key="5">
    <source>
        <dbReference type="Proteomes" id="UP000291469"/>
    </source>
</evidence>
<sequence length="252" mass="26231">MLESALAGKVTWVTGASRGLGAAIAHGLARAGATLALTARRPDGLSETAKRVEAEGASVECLPADVSDATAVAAVAGDITHRLGRIDALVHAAGISPTVERAETLEIAEWQRIIDSNLGGAFLCARSAAQQMPPAGGSVLLISSIHGTVGMPRLAAYGASKGGIEALTRSLSLEWAHRGIRVNAVAPGYFETDMTSYVRQDPEWRDQLLARIPIGRFGTPEELVPTALFLVSDLASYITGTTVHIDGGWLAA</sequence>
<dbReference type="InterPro" id="IPR036291">
    <property type="entry name" value="NAD(P)-bd_dom_sf"/>
</dbReference>
<dbReference type="SMART" id="SM00822">
    <property type="entry name" value="PKS_KR"/>
    <property type="match status" value="1"/>
</dbReference>
<proteinExistence type="inferred from homology"/>
<evidence type="ECO:0000256" key="1">
    <source>
        <dbReference type="ARBA" id="ARBA00006484"/>
    </source>
</evidence>
<dbReference type="FunFam" id="3.40.50.720:FF:000084">
    <property type="entry name" value="Short-chain dehydrogenase reductase"/>
    <property type="match status" value="1"/>
</dbReference>
<dbReference type="InterPro" id="IPR002347">
    <property type="entry name" value="SDR_fam"/>
</dbReference>
<dbReference type="KEGG" id="erz:ER308_02390"/>
<dbReference type="PROSITE" id="PS00061">
    <property type="entry name" value="ADH_SHORT"/>
    <property type="match status" value="1"/>
</dbReference>
<gene>
    <name evidence="4" type="ORF">ER308_02390</name>
</gene>
<dbReference type="GO" id="GO:0016616">
    <property type="term" value="F:oxidoreductase activity, acting on the CH-OH group of donors, NAD or NADP as acceptor"/>
    <property type="evidence" value="ECO:0007669"/>
    <property type="project" value="UniProtKB-ARBA"/>
</dbReference>
<dbReference type="InterPro" id="IPR057326">
    <property type="entry name" value="KR_dom"/>
</dbReference>
<dbReference type="Proteomes" id="UP000291469">
    <property type="component" value="Chromosome"/>
</dbReference>
<evidence type="ECO:0000259" key="3">
    <source>
        <dbReference type="SMART" id="SM00822"/>
    </source>
</evidence>
<accession>A0A411YL03</accession>
<feature type="domain" description="Ketoreductase" evidence="3">
    <location>
        <begin position="9"/>
        <end position="188"/>
    </location>
</feature>